<dbReference type="Gene3D" id="3.40.50.720">
    <property type="entry name" value="NAD(P)-binding Rossmann-like Domain"/>
    <property type="match status" value="1"/>
</dbReference>
<evidence type="ECO:0000313" key="4">
    <source>
        <dbReference type="Proteomes" id="UP000238327"/>
    </source>
</evidence>
<comment type="similarity">
    <text evidence="1">Belongs to the short-chain dehydrogenases/reductases (SDR) family.</text>
</comment>
<evidence type="ECO:0000256" key="1">
    <source>
        <dbReference type="ARBA" id="ARBA00006484"/>
    </source>
</evidence>
<protein>
    <submittedName>
        <fullName evidence="3">Short-chain dehydrogenase</fullName>
    </submittedName>
</protein>
<dbReference type="InterPro" id="IPR020904">
    <property type="entry name" value="Sc_DH/Rdtase_CS"/>
</dbReference>
<sequence>MSNILIIGGTSAIATACARLWAQRHGRFMLVGRNPEKLQQTEADLLARGASEVQMHVLDLDDLDGHAAMLDNAQQFLRRIDIALIAHGSLPDQQACESDAAQAVQAFTRNGLNVIALLTRLGNLMEAQGSGSIAVISSVAGDRGRPSNYLYGSAKAAVSVFCSGLRARLFKSGVHLLTVKPGFVDTPMTQGLALPGLLLARPDRVAVDIVRALHKRRSTLYTPWFWAPIMMVIKSIPEFVFKRLSL</sequence>
<dbReference type="SUPFAM" id="SSF51735">
    <property type="entry name" value="NAD(P)-binding Rossmann-fold domains"/>
    <property type="match status" value="1"/>
</dbReference>
<dbReference type="Proteomes" id="UP000238327">
    <property type="component" value="Chromosome"/>
</dbReference>
<dbReference type="AlphaFoldDB" id="A0A2R3QT64"/>
<dbReference type="NCBIfam" id="NF005489">
    <property type="entry name" value="PRK07102.1"/>
    <property type="match status" value="1"/>
</dbReference>
<dbReference type="OrthoDB" id="335726at2"/>
<dbReference type="InterPro" id="IPR036291">
    <property type="entry name" value="NAD(P)-bd_dom_sf"/>
</dbReference>
<dbReference type="RefSeq" id="WP_106739720.1">
    <property type="nucleotide sequence ID" value="NZ_CP027657.1"/>
</dbReference>
<reference evidence="3 4" key="1">
    <citation type="submission" date="2018-03" db="EMBL/GenBank/DDBJ databases">
        <title>Complete genome sequence and methylome analysis of Pseudomonas mendocina NEB 698.</title>
        <authorList>
            <person name="Morgan R.D."/>
        </authorList>
    </citation>
    <scope>NUCLEOTIDE SEQUENCE [LARGE SCALE GENOMIC DNA]</scope>
    <source>
        <strain evidence="3 4">NEB698</strain>
    </source>
</reference>
<dbReference type="PANTHER" id="PTHR44196">
    <property type="entry name" value="DEHYDROGENASE/REDUCTASE SDR FAMILY MEMBER 7B"/>
    <property type="match status" value="1"/>
</dbReference>
<dbReference type="PRINTS" id="PR00081">
    <property type="entry name" value="GDHRDH"/>
</dbReference>
<proteinExistence type="inferred from homology"/>
<dbReference type="GO" id="GO:0016491">
    <property type="term" value="F:oxidoreductase activity"/>
    <property type="evidence" value="ECO:0007669"/>
    <property type="project" value="UniProtKB-KW"/>
</dbReference>
<dbReference type="PROSITE" id="PS00061">
    <property type="entry name" value="ADH_SHORT"/>
    <property type="match status" value="1"/>
</dbReference>
<dbReference type="EMBL" id="CP027657">
    <property type="protein sequence ID" value="AVO54981.1"/>
    <property type="molecule type" value="Genomic_DNA"/>
</dbReference>
<organism evidence="3 4">
    <name type="scientific">Ectopseudomonas mendocina</name>
    <name type="common">Pseudomonas mendocina</name>
    <dbReference type="NCBI Taxonomy" id="300"/>
    <lineage>
        <taxon>Bacteria</taxon>
        <taxon>Pseudomonadati</taxon>
        <taxon>Pseudomonadota</taxon>
        <taxon>Gammaproteobacteria</taxon>
        <taxon>Pseudomonadales</taxon>
        <taxon>Pseudomonadaceae</taxon>
        <taxon>Ectopseudomonas</taxon>
    </lineage>
</organism>
<evidence type="ECO:0000313" key="3">
    <source>
        <dbReference type="EMBL" id="AVO54981.1"/>
    </source>
</evidence>
<gene>
    <name evidence="3" type="ORF">C7A17_20195</name>
</gene>
<keyword evidence="2" id="KW-0560">Oxidoreductase</keyword>
<dbReference type="PANTHER" id="PTHR44196:SF1">
    <property type="entry name" value="DEHYDROGENASE_REDUCTASE SDR FAMILY MEMBER 7B"/>
    <property type="match status" value="1"/>
</dbReference>
<dbReference type="GO" id="GO:0016020">
    <property type="term" value="C:membrane"/>
    <property type="evidence" value="ECO:0007669"/>
    <property type="project" value="TreeGrafter"/>
</dbReference>
<dbReference type="Pfam" id="PF00106">
    <property type="entry name" value="adh_short"/>
    <property type="match status" value="1"/>
</dbReference>
<dbReference type="InterPro" id="IPR002347">
    <property type="entry name" value="SDR_fam"/>
</dbReference>
<name>A0A2R3QT64_ECTME</name>
<evidence type="ECO:0000256" key="2">
    <source>
        <dbReference type="ARBA" id="ARBA00023002"/>
    </source>
</evidence>
<dbReference type="CDD" id="cd05233">
    <property type="entry name" value="SDR_c"/>
    <property type="match status" value="1"/>
</dbReference>
<accession>A0A2R3QT64</accession>